<evidence type="ECO:0000313" key="8">
    <source>
        <dbReference type="EMBL" id="KNC50562.1"/>
    </source>
</evidence>
<dbReference type="OMA" id="EEFWAIV"/>
<evidence type="ECO:0000256" key="2">
    <source>
        <dbReference type="ARBA" id="ARBA00022540"/>
    </source>
</evidence>
<proteinExistence type="inferred from homology"/>
<keyword evidence="4 6" id="KW-0694">RNA-binding</keyword>
<dbReference type="SUPFAM" id="SSF55418">
    <property type="entry name" value="eIF4e-like"/>
    <property type="match status" value="1"/>
</dbReference>
<dbReference type="Gene3D" id="3.30.760.10">
    <property type="entry name" value="RNA Cap, Translation Initiation Factor Eif4e"/>
    <property type="match status" value="1"/>
</dbReference>
<dbReference type="GeneID" id="25560514"/>
<evidence type="ECO:0000256" key="1">
    <source>
        <dbReference type="ARBA" id="ARBA00009860"/>
    </source>
</evidence>
<evidence type="ECO:0000313" key="9">
    <source>
        <dbReference type="Proteomes" id="UP000054408"/>
    </source>
</evidence>
<dbReference type="PANTHER" id="PTHR11960">
    <property type="entry name" value="EUKARYOTIC TRANSLATION INITIATION FACTOR 4E RELATED"/>
    <property type="match status" value="1"/>
</dbReference>
<dbReference type="InterPro" id="IPR023398">
    <property type="entry name" value="TIF_eIF4e-like"/>
</dbReference>
<organism evidence="8 9">
    <name type="scientific">Thecamonas trahens ATCC 50062</name>
    <dbReference type="NCBI Taxonomy" id="461836"/>
    <lineage>
        <taxon>Eukaryota</taxon>
        <taxon>Apusozoa</taxon>
        <taxon>Apusomonadida</taxon>
        <taxon>Apusomonadidae</taxon>
        <taxon>Thecamonas</taxon>
    </lineage>
</organism>
<dbReference type="Pfam" id="PF01652">
    <property type="entry name" value="IF4E"/>
    <property type="match status" value="1"/>
</dbReference>
<sequence length="224" mass="25293">MADTTSAEPRPASTPAEDGADGPSDVVVPAPSASTELVPTHPLHRTWSLWYDRPDRKTSQQDWAKNLKRVYDFNTVEDAWALFNNVAPASGLRVSSNYHLFVKGVEPSWEHDANRNGGKWVITLNKPRDKKQIDNVWMYTVLAIIGESFDQAEEICGAVCSARKKHDRVAVWTADASNEAHCKRIGHQLKEFCELPQDLSIGYQVHADCIKRNRSFTNRDRYTV</sequence>
<keyword evidence="3" id="KW-0810">Translation regulation</keyword>
<dbReference type="GO" id="GO:0006417">
    <property type="term" value="P:regulation of translation"/>
    <property type="evidence" value="ECO:0007669"/>
    <property type="project" value="UniProtKB-KW"/>
</dbReference>
<comment type="similarity">
    <text evidence="1 6">Belongs to the eukaryotic initiation factor 4E family.</text>
</comment>
<evidence type="ECO:0000256" key="6">
    <source>
        <dbReference type="RuleBase" id="RU004374"/>
    </source>
</evidence>
<protein>
    <submittedName>
        <fullName evidence="8">Eukaryotic translation initiation factor 4E-1</fullName>
    </submittedName>
</protein>
<evidence type="ECO:0000256" key="4">
    <source>
        <dbReference type="ARBA" id="ARBA00022884"/>
    </source>
</evidence>
<dbReference type="eggNOG" id="KOG1670">
    <property type="taxonomic scope" value="Eukaryota"/>
</dbReference>
<evidence type="ECO:0000256" key="3">
    <source>
        <dbReference type="ARBA" id="ARBA00022845"/>
    </source>
</evidence>
<evidence type="ECO:0000256" key="7">
    <source>
        <dbReference type="SAM" id="MobiDB-lite"/>
    </source>
</evidence>
<evidence type="ECO:0000256" key="5">
    <source>
        <dbReference type="ARBA" id="ARBA00022917"/>
    </source>
</evidence>
<keyword evidence="9" id="KW-1185">Reference proteome</keyword>
<name>A0A0L0DE29_THETB</name>
<feature type="region of interest" description="Disordered" evidence="7">
    <location>
        <begin position="1"/>
        <end position="34"/>
    </location>
</feature>
<keyword evidence="2 6" id="KW-0396">Initiation factor</keyword>
<dbReference type="GO" id="GO:0016281">
    <property type="term" value="C:eukaryotic translation initiation factor 4F complex"/>
    <property type="evidence" value="ECO:0007669"/>
    <property type="project" value="TreeGrafter"/>
</dbReference>
<dbReference type="AlphaFoldDB" id="A0A0L0DE29"/>
<dbReference type="STRING" id="461836.A0A0L0DE29"/>
<reference evidence="8 9" key="1">
    <citation type="submission" date="2010-05" db="EMBL/GenBank/DDBJ databases">
        <title>The Genome Sequence of Thecamonas trahens ATCC 50062.</title>
        <authorList>
            <consortium name="The Broad Institute Genome Sequencing Platform"/>
            <person name="Russ C."/>
            <person name="Cuomo C."/>
            <person name="Shea T."/>
            <person name="Young S.K."/>
            <person name="Zeng Q."/>
            <person name="Koehrsen M."/>
            <person name="Haas B."/>
            <person name="Borodovsky M."/>
            <person name="Guigo R."/>
            <person name="Alvarado L."/>
            <person name="Berlin A."/>
            <person name="Bochicchio J."/>
            <person name="Borenstein D."/>
            <person name="Chapman S."/>
            <person name="Chen Z."/>
            <person name="Freedman E."/>
            <person name="Gellesch M."/>
            <person name="Goldberg J."/>
            <person name="Griggs A."/>
            <person name="Gujja S."/>
            <person name="Heilman E."/>
            <person name="Heiman D."/>
            <person name="Hepburn T."/>
            <person name="Howarth C."/>
            <person name="Jen D."/>
            <person name="Larson L."/>
            <person name="Mehta T."/>
            <person name="Park D."/>
            <person name="Pearson M."/>
            <person name="Roberts A."/>
            <person name="Saif S."/>
            <person name="Shenoy N."/>
            <person name="Sisk P."/>
            <person name="Stolte C."/>
            <person name="Sykes S."/>
            <person name="Thomson T."/>
            <person name="Walk T."/>
            <person name="White J."/>
            <person name="Yandava C."/>
            <person name="Burger G."/>
            <person name="Gray M.W."/>
            <person name="Holland P.W.H."/>
            <person name="King N."/>
            <person name="Lang F.B.F."/>
            <person name="Roger A.J."/>
            <person name="Ruiz-Trillo I."/>
            <person name="Lander E."/>
            <person name="Nusbaum C."/>
        </authorList>
    </citation>
    <scope>NUCLEOTIDE SEQUENCE [LARGE SCALE GENOMIC DNA]</scope>
    <source>
        <strain evidence="8 9">ATCC 50062</strain>
    </source>
</reference>
<dbReference type="Proteomes" id="UP000054408">
    <property type="component" value="Unassembled WGS sequence"/>
</dbReference>
<dbReference type="RefSeq" id="XP_013762452.1">
    <property type="nucleotide sequence ID" value="XM_013906998.1"/>
</dbReference>
<gene>
    <name evidence="8" type="ORF">AMSG_00723</name>
</gene>
<dbReference type="GO" id="GO:0003743">
    <property type="term" value="F:translation initiation factor activity"/>
    <property type="evidence" value="ECO:0007669"/>
    <property type="project" value="UniProtKB-KW"/>
</dbReference>
<dbReference type="EMBL" id="GL349435">
    <property type="protein sequence ID" value="KNC50562.1"/>
    <property type="molecule type" value="Genomic_DNA"/>
</dbReference>
<keyword evidence="5 6" id="KW-0648">Protein biosynthesis</keyword>
<dbReference type="InterPro" id="IPR001040">
    <property type="entry name" value="TIF_eIF_4E"/>
</dbReference>
<dbReference type="GO" id="GO:0000340">
    <property type="term" value="F:RNA 7-methylguanosine cap binding"/>
    <property type="evidence" value="ECO:0007669"/>
    <property type="project" value="TreeGrafter"/>
</dbReference>
<accession>A0A0L0DE29</accession>
<dbReference type="PANTHER" id="PTHR11960:SF8">
    <property type="entry name" value="EUKARYOTIC TRANSLATION INITIATION FACTOR 4E1-RELATED"/>
    <property type="match status" value="1"/>
</dbReference>
<dbReference type="OrthoDB" id="590761at2759"/>